<dbReference type="EMBL" id="CAEZYW010000039">
    <property type="protein sequence ID" value="CAB4734363.1"/>
    <property type="molecule type" value="Genomic_DNA"/>
</dbReference>
<dbReference type="AlphaFoldDB" id="A0A6J6SI00"/>
<accession>A0A6J6SI00</accession>
<reference evidence="2" key="1">
    <citation type="submission" date="2020-05" db="EMBL/GenBank/DDBJ databases">
        <authorList>
            <person name="Chiriac C."/>
            <person name="Salcher M."/>
            <person name="Ghai R."/>
            <person name="Kavagutti S V."/>
        </authorList>
    </citation>
    <scope>NUCLEOTIDE SEQUENCE</scope>
</reference>
<dbReference type="GO" id="GO:0016020">
    <property type="term" value="C:membrane"/>
    <property type="evidence" value="ECO:0007669"/>
    <property type="project" value="InterPro"/>
</dbReference>
<evidence type="ECO:0000313" key="2">
    <source>
        <dbReference type="EMBL" id="CAB4734363.1"/>
    </source>
</evidence>
<proteinExistence type="predicted"/>
<name>A0A6J6SI00_9ZZZZ</name>
<feature type="domain" description="FMN-binding" evidence="1">
    <location>
        <begin position="76"/>
        <end position="148"/>
    </location>
</feature>
<dbReference type="GO" id="GO:0010181">
    <property type="term" value="F:FMN binding"/>
    <property type="evidence" value="ECO:0007669"/>
    <property type="project" value="InterPro"/>
</dbReference>
<dbReference type="InterPro" id="IPR007329">
    <property type="entry name" value="FMN-bd"/>
</dbReference>
<evidence type="ECO:0000259" key="1">
    <source>
        <dbReference type="Pfam" id="PF04205"/>
    </source>
</evidence>
<dbReference type="Pfam" id="PF04205">
    <property type="entry name" value="FMN_bind"/>
    <property type="match status" value="1"/>
</dbReference>
<sequence>MANLARRIAPAAALGGLAVVIVGVLDPALAAGSLSASEATADAGGASPSVQTAEFVAAETCDTAEPVTGPVVTTRWGPVQVAATVAGDTLCEAHAVVWPTGDRQSMQISAYAVPELDAQATQQGVMLDGVSGATYTTEGYRESLQQLLDSL</sequence>
<protein>
    <submittedName>
        <fullName evidence="2">Unannotated protein</fullName>
    </submittedName>
</protein>
<gene>
    <name evidence="2" type="ORF">UFOPK2786_00394</name>
</gene>
<organism evidence="2">
    <name type="scientific">freshwater metagenome</name>
    <dbReference type="NCBI Taxonomy" id="449393"/>
    <lineage>
        <taxon>unclassified sequences</taxon>
        <taxon>metagenomes</taxon>
        <taxon>ecological metagenomes</taxon>
    </lineage>
</organism>